<keyword evidence="3" id="KW-1185">Reference proteome</keyword>
<protein>
    <submittedName>
        <fullName evidence="2">Uncharacterized protein</fullName>
    </submittedName>
</protein>
<feature type="region of interest" description="Disordered" evidence="1">
    <location>
        <begin position="35"/>
        <end position="58"/>
    </location>
</feature>
<dbReference type="EMBL" id="CAKOGP040002380">
    <property type="protein sequence ID" value="CAJ1968351.1"/>
    <property type="molecule type" value="Genomic_DNA"/>
</dbReference>
<name>A0AAD2PXV6_9STRA</name>
<organism evidence="2 3">
    <name type="scientific">Cylindrotheca closterium</name>
    <dbReference type="NCBI Taxonomy" id="2856"/>
    <lineage>
        <taxon>Eukaryota</taxon>
        <taxon>Sar</taxon>
        <taxon>Stramenopiles</taxon>
        <taxon>Ochrophyta</taxon>
        <taxon>Bacillariophyta</taxon>
        <taxon>Bacillariophyceae</taxon>
        <taxon>Bacillariophycidae</taxon>
        <taxon>Bacillariales</taxon>
        <taxon>Bacillariaceae</taxon>
        <taxon>Cylindrotheca</taxon>
    </lineage>
</organism>
<accession>A0AAD2PXV6</accession>
<reference evidence="2" key="1">
    <citation type="submission" date="2023-08" db="EMBL/GenBank/DDBJ databases">
        <authorList>
            <person name="Audoor S."/>
            <person name="Bilcke G."/>
        </authorList>
    </citation>
    <scope>NUCLEOTIDE SEQUENCE</scope>
</reference>
<gene>
    <name evidence="2" type="ORF">CYCCA115_LOCUS23196</name>
</gene>
<sequence length="188" mass="20680">MTKNATVPPASPLATFMKGLIDSKKFDSAEIVTDNPKRLSGSVVRRPHLHGKEESQRWESYDKIENECINCPQRRASIDDDDVFFSDFEGSSCSEGDDDDDDEADDTSSTPLPSAPLSPPFGNNEMDDVMLQNHNEKQSSSLSYQMALQMVQQKYAASSLSSPTQSPIQQSKNKLRSGIRGGESSVRG</sequence>
<evidence type="ECO:0000313" key="2">
    <source>
        <dbReference type="EMBL" id="CAJ1968351.1"/>
    </source>
</evidence>
<feature type="compositionally biased region" description="Low complexity" evidence="1">
    <location>
        <begin position="85"/>
        <end position="94"/>
    </location>
</feature>
<feature type="compositionally biased region" description="Polar residues" evidence="1">
    <location>
        <begin position="138"/>
        <end position="172"/>
    </location>
</feature>
<dbReference type="AlphaFoldDB" id="A0AAD2PXV6"/>
<dbReference type="Proteomes" id="UP001295423">
    <property type="component" value="Unassembled WGS sequence"/>
</dbReference>
<feature type="compositionally biased region" description="Acidic residues" evidence="1">
    <location>
        <begin position="95"/>
        <end position="106"/>
    </location>
</feature>
<evidence type="ECO:0000256" key="1">
    <source>
        <dbReference type="SAM" id="MobiDB-lite"/>
    </source>
</evidence>
<proteinExistence type="predicted"/>
<evidence type="ECO:0000313" key="3">
    <source>
        <dbReference type="Proteomes" id="UP001295423"/>
    </source>
</evidence>
<feature type="region of interest" description="Disordered" evidence="1">
    <location>
        <begin position="80"/>
        <end position="188"/>
    </location>
</feature>
<comment type="caution">
    <text evidence="2">The sequence shown here is derived from an EMBL/GenBank/DDBJ whole genome shotgun (WGS) entry which is preliminary data.</text>
</comment>